<dbReference type="OrthoDB" id="2297203at2"/>
<reference evidence="2 3" key="1">
    <citation type="journal article" date="2015" name="Genome Announc.">
        <title>Expanding the biotechnology potential of lactobacilli through comparative genomics of 213 strains and associated genera.</title>
        <authorList>
            <person name="Sun Z."/>
            <person name="Harris H.M."/>
            <person name="McCann A."/>
            <person name="Guo C."/>
            <person name="Argimon S."/>
            <person name="Zhang W."/>
            <person name="Yang X."/>
            <person name="Jeffery I.B."/>
            <person name="Cooney J.C."/>
            <person name="Kagawa T.F."/>
            <person name="Liu W."/>
            <person name="Song Y."/>
            <person name="Salvetti E."/>
            <person name="Wrobel A."/>
            <person name="Rasinkangas P."/>
            <person name="Parkhill J."/>
            <person name="Rea M.C."/>
            <person name="O'Sullivan O."/>
            <person name="Ritari J."/>
            <person name="Douillard F.P."/>
            <person name="Paul Ross R."/>
            <person name="Yang R."/>
            <person name="Briner A.E."/>
            <person name="Felis G.E."/>
            <person name="de Vos W.M."/>
            <person name="Barrangou R."/>
            <person name="Klaenhammer T.R."/>
            <person name="Caufield P.W."/>
            <person name="Cui Y."/>
            <person name="Zhang H."/>
            <person name="O'Toole P.W."/>
        </authorList>
    </citation>
    <scope>NUCLEOTIDE SEQUENCE [LARGE SCALE GENOMIC DNA]</scope>
    <source>
        <strain evidence="2 3">DSM 19910</strain>
    </source>
</reference>
<dbReference type="RefSeq" id="WP_057742005.1">
    <property type="nucleotide sequence ID" value="NZ_AZEF01000006.1"/>
</dbReference>
<keyword evidence="3" id="KW-1185">Reference proteome</keyword>
<comment type="caution">
    <text evidence="2">The sequence shown here is derived from an EMBL/GenBank/DDBJ whole genome shotgun (WGS) entry which is preliminary data.</text>
</comment>
<dbReference type="EMBL" id="AZEF01000006">
    <property type="protein sequence ID" value="KRL03151.1"/>
    <property type="molecule type" value="Genomic_DNA"/>
</dbReference>
<evidence type="ECO:0000313" key="2">
    <source>
        <dbReference type="EMBL" id="KRL03151.1"/>
    </source>
</evidence>
<sequence length="141" mass="16225">MDIMKEYGLSLLKGLGSFVILVALANLVKSADWRLLLNYYLLSNYIMLYPFNQRSFKEKRIKDKELTESLSRTQRKKGMVSETGTIEEATPLSRVATTRINKNDPREALLRMGFSLMKYTFLIVCAPLIFMQAYLLGKSEI</sequence>
<feature type="transmembrane region" description="Helical" evidence="1">
    <location>
        <begin position="33"/>
        <end position="52"/>
    </location>
</feature>
<evidence type="ECO:0000256" key="1">
    <source>
        <dbReference type="SAM" id="Phobius"/>
    </source>
</evidence>
<keyword evidence="1" id="KW-0472">Membrane</keyword>
<dbReference type="Proteomes" id="UP000051621">
    <property type="component" value="Unassembled WGS sequence"/>
</dbReference>
<keyword evidence="1" id="KW-0812">Transmembrane</keyword>
<feature type="transmembrane region" description="Helical" evidence="1">
    <location>
        <begin position="7"/>
        <end position="27"/>
    </location>
</feature>
<name>A0A0R1M4X9_9LACO</name>
<accession>A0A0R1M4X9</accession>
<feature type="transmembrane region" description="Helical" evidence="1">
    <location>
        <begin position="116"/>
        <end position="135"/>
    </location>
</feature>
<organism evidence="2 3">
    <name type="scientific">Liquorilactobacillus capillatus DSM 19910</name>
    <dbReference type="NCBI Taxonomy" id="1423731"/>
    <lineage>
        <taxon>Bacteria</taxon>
        <taxon>Bacillati</taxon>
        <taxon>Bacillota</taxon>
        <taxon>Bacilli</taxon>
        <taxon>Lactobacillales</taxon>
        <taxon>Lactobacillaceae</taxon>
        <taxon>Liquorilactobacillus</taxon>
    </lineage>
</organism>
<protein>
    <submittedName>
        <fullName evidence="2">Uncharacterized protein</fullName>
    </submittedName>
</protein>
<gene>
    <name evidence="2" type="ORF">FC81_GL000152</name>
</gene>
<dbReference type="AlphaFoldDB" id="A0A0R1M4X9"/>
<proteinExistence type="predicted"/>
<dbReference type="PATRIC" id="fig|1423731.3.peg.158"/>
<evidence type="ECO:0000313" key="3">
    <source>
        <dbReference type="Proteomes" id="UP000051621"/>
    </source>
</evidence>
<keyword evidence="1" id="KW-1133">Transmembrane helix</keyword>